<dbReference type="SMART" id="SM00551">
    <property type="entry name" value="ZnF_TAZ"/>
    <property type="match status" value="1"/>
</dbReference>
<dbReference type="PANTHER" id="PTHR13808">
    <property type="entry name" value="CBP/P300-RELATED"/>
    <property type="match status" value="1"/>
</dbReference>
<keyword evidence="9" id="KW-0804">Transcription</keyword>
<dbReference type="InterPro" id="IPR013178">
    <property type="entry name" value="Histone_AcTrfase_Rtt109/CBP"/>
</dbReference>
<dbReference type="GO" id="GO:0031490">
    <property type="term" value="F:chromatin DNA binding"/>
    <property type="evidence" value="ECO:0007669"/>
    <property type="project" value="TreeGrafter"/>
</dbReference>
<evidence type="ECO:0000256" key="8">
    <source>
        <dbReference type="ARBA" id="ARBA00023015"/>
    </source>
</evidence>
<keyword evidence="5" id="KW-0863">Zinc-finger</keyword>
<dbReference type="GO" id="GO:0005634">
    <property type="term" value="C:nucleus"/>
    <property type="evidence" value="ECO:0007669"/>
    <property type="project" value="UniProtKB-SubCell"/>
</dbReference>
<dbReference type="GO" id="GO:0003713">
    <property type="term" value="F:transcription coactivator activity"/>
    <property type="evidence" value="ECO:0007669"/>
    <property type="project" value="TreeGrafter"/>
</dbReference>
<reference evidence="13" key="1">
    <citation type="submission" date="2021-01" db="EMBL/GenBank/DDBJ databases">
        <authorList>
            <person name="Corre E."/>
            <person name="Pelletier E."/>
            <person name="Niang G."/>
            <person name="Scheremetjew M."/>
            <person name="Finn R."/>
            <person name="Kale V."/>
            <person name="Holt S."/>
            <person name="Cochrane G."/>
            <person name="Meng A."/>
            <person name="Brown T."/>
            <person name="Cohen L."/>
        </authorList>
    </citation>
    <scope>NUCLEOTIDE SEQUENCE</scope>
    <source>
        <strain evidence="13">308</strain>
    </source>
</reference>
<dbReference type="AlphaFoldDB" id="A0A7S1FWL8"/>
<keyword evidence="4" id="KW-0479">Metal-binding</keyword>
<dbReference type="GO" id="GO:0004402">
    <property type="term" value="F:histone acetyltransferase activity"/>
    <property type="evidence" value="ECO:0007669"/>
    <property type="project" value="InterPro"/>
</dbReference>
<keyword evidence="8" id="KW-0805">Transcription regulation</keyword>
<keyword evidence="10" id="KW-0539">Nucleus</keyword>
<keyword evidence="7" id="KW-0156">Chromatin regulator</keyword>
<evidence type="ECO:0000256" key="11">
    <source>
        <dbReference type="ARBA" id="ARBA00048017"/>
    </source>
</evidence>
<dbReference type="GO" id="GO:0008270">
    <property type="term" value="F:zinc ion binding"/>
    <property type="evidence" value="ECO:0007669"/>
    <property type="project" value="UniProtKB-KW"/>
</dbReference>
<evidence type="ECO:0000256" key="9">
    <source>
        <dbReference type="ARBA" id="ARBA00023163"/>
    </source>
</evidence>
<dbReference type="EMBL" id="HBFR01027873">
    <property type="protein sequence ID" value="CAD8892970.1"/>
    <property type="molecule type" value="Transcribed_RNA"/>
</dbReference>
<dbReference type="PANTHER" id="PTHR13808:SF1">
    <property type="entry name" value="HISTONE ACETYLTRANSFERASE"/>
    <property type="match status" value="1"/>
</dbReference>
<dbReference type="Pfam" id="PF02135">
    <property type="entry name" value="zf-TAZ"/>
    <property type="match status" value="1"/>
</dbReference>
<name>A0A7S1FWL8_9STRA</name>
<dbReference type="InterPro" id="IPR035898">
    <property type="entry name" value="TAZ_dom_sf"/>
</dbReference>
<sequence>MVPANNHNFEEKTVSPMICSVITSGNNSDCQQPKRQEIRMMECKDTVKYGRFVPGVEAGQNNLSKKVRLAQKHILMLRHAAKCCHTGSIPCPVISNCLEMKNLWTHVISCNDMACQVKKCHSTKSLLSHYYSCEYGDRCPVYGPVKKIIRRNANAHRLMVNQSHIKNETPKDHKRNFNVCIDLVSEGCTERCDQSIERRRLVTFAPDREVIHFEPSRSDPSPILDAVNGKSVVSQKSKSILFSSSSASTTIFGRKRILKRKVSSEENDIPRI</sequence>
<evidence type="ECO:0000256" key="5">
    <source>
        <dbReference type="ARBA" id="ARBA00022771"/>
    </source>
</evidence>
<evidence type="ECO:0000256" key="4">
    <source>
        <dbReference type="ARBA" id="ARBA00022723"/>
    </source>
</evidence>
<organism evidence="13">
    <name type="scientific">Corethron hystrix</name>
    <dbReference type="NCBI Taxonomy" id="216773"/>
    <lineage>
        <taxon>Eukaryota</taxon>
        <taxon>Sar</taxon>
        <taxon>Stramenopiles</taxon>
        <taxon>Ochrophyta</taxon>
        <taxon>Bacillariophyta</taxon>
        <taxon>Coscinodiscophyceae</taxon>
        <taxon>Corethrophycidae</taxon>
        <taxon>Corethrales</taxon>
        <taxon>Corethraceae</taxon>
        <taxon>Corethron</taxon>
    </lineage>
</organism>
<accession>A0A7S1FWL8</accession>
<gene>
    <name evidence="13" type="ORF">CHYS00102_LOCUS20179</name>
</gene>
<dbReference type="GO" id="GO:0045944">
    <property type="term" value="P:positive regulation of transcription by RNA polymerase II"/>
    <property type="evidence" value="ECO:0007669"/>
    <property type="project" value="TreeGrafter"/>
</dbReference>
<proteinExistence type="predicted"/>
<dbReference type="PROSITE" id="PS50134">
    <property type="entry name" value="ZF_TAZ"/>
    <property type="match status" value="1"/>
</dbReference>
<evidence type="ECO:0000256" key="10">
    <source>
        <dbReference type="ARBA" id="ARBA00023242"/>
    </source>
</evidence>
<evidence type="ECO:0000256" key="7">
    <source>
        <dbReference type="ARBA" id="ARBA00022853"/>
    </source>
</evidence>
<dbReference type="GO" id="GO:0000123">
    <property type="term" value="C:histone acetyltransferase complex"/>
    <property type="evidence" value="ECO:0007669"/>
    <property type="project" value="TreeGrafter"/>
</dbReference>
<dbReference type="SUPFAM" id="SSF57933">
    <property type="entry name" value="TAZ domain"/>
    <property type="match status" value="1"/>
</dbReference>
<evidence type="ECO:0000256" key="2">
    <source>
        <dbReference type="ARBA" id="ARBA00013184"/>
    </source>
</evidence>
<evidence type="ECO:0000256" key="1">
    <source>
        <dbReference type="ARBA" id="ARBA00004123"/>
    </source>
</evidence>
<comment type="catalytic activity">
    <reaction evidence="11">
        <text>L-lysyl-[protein] + acetyl-CoA = N(6)-acetyl-L-lysyl-[protein] + CoA + H(+)</text>
        <dbReference type="Rhea" id="RHEA:45948"/>
        <dbReference type="Rhea" id="RHEA-COMP:9752"/>
        <dbReference type="Rhea" id="RHEA-COMP:10731"/>
        <dbReference type="ChEBI" id="CHEBI:15378"/>
        <dbReference type="ChEBI" id="CHEBI:29969"/>
        <dbReference type="ChEBI" id="CHEBI:57287"/>
        <dbReference type="ChEBI" id="CHEBI:57288"/>
        <dbReference type="ChEBI" id="CHEBI:61930"/>
        <dbReference type="EC" id="2.3.1.48"/>
    </reaction>
</comment>
<keyword evidence="6" id="KW-0862">Zinc</keyword>
<evidence type="ECO:0000313" key="13">
    <source>
        <dbReference type="EMBL" id="CAD8892970.1"/>
    </source>
</evidence>
<evidence type="ECO:0000256" key="3">
    <source>
        <dbReference type="ARBA" id="ARBA00022679"/>
    </source>
</evidence>
<keyword evidence="3" id="KW-0808">Transferase</keyword>
<evidence type="ECO:0000259" key="12">
    <source>
        <dbReference type="PROSITE" id="PS50134"/>
    </source>
</evidence>
<protein>
    <recommendedName>
        <fullName evidence="2">histone acetyltransferase</fullName>
        <ecNumber evidence="2">2.3.1.48</ecNumber>
    </recommendedName>
</protein>
<dbReference type="Gene3D" id="1.20.1020.10">
    <property type="entry name" value="TAZ domain"/>
    <property type="match status" value="1"/>
</dbReference>
<dbReference type="InterPro" id="IPR000197">
    <property type="entry name" value="Znf_TAZ"/>
</dbReference>
<dbReference type="GO" id="GO:0005667">
    <property type="term" value="C:transcription regulator complex"/>
    <property type="evidence" value="ECO:0007669"/>
    <property type="project" value="TreeGrafter"/>
</dbReference>
<evidence type="ECO:0000256" key="6">
    <source>
        <dbReference type="ARBA" id="ARBA00022833"/>
    </source>
</evidence>
<dbReference type="EC" id="2.3.1.48" evidence="2"/>
<feature type="domain" description="TAZ-type" evidence="12">
    <location>
        <begin position="63"/>
        <end position="145"/>
    </location>
</feature>
<comment type="subcellular location">
    <subcellularLocation>
        <location evidence="1">Nucleus</location>
    </subcellularLocation>
</comment>